<evidence type="ECO:0000256" key="2">
    <source>
        <dbReference type="ARBA" id="ARBA00022490"/>
    </source>
</evidence>
<organism evidence="13 14">
    <name type="scientific">Shewanella algae</name>
    <dbReference type="NCBI Taxonomy" id="38313"/>
    <lineage>
        <taxon>Bacteria</taxon>
        <taxon>Pseudomonadati</taxon>
        <taxon>Pseudomonadota</taxon>
        <taxon>Gammaproteobacteria</taxon>
        <taxon>Alteromonadales</taxon>
        <taxon>Shewanellaceae</taxon>
        <taxon>Shewanella</taxon>
    </lineage>
</organism>
<dbReference type="Proteomes" id="UP000825078">
    <property type="component" value="Chromosome"/>
</dbReference>
<feature type="active site" description="Proton donor/acceptor" evidence="11">
    <location>
        <position position="186"/>
    </location>
</feature>
<dbReference type="AlphaFoldDB" id="A0AAD1NN01"/>
<dbReference type="InterPro" id="IPR017853">
    <property type="entry name" value="GH"/>
</dbReference>
<dbReference type="InterPro" id="IPR022956">
    <property type="entry name" value="Beta_hexosaminidase_bac"/>
</dbReference>
<keyword evidence="7 11" id="KW-0326">Glycosidase</keyword>
<keyword evidence="4 11" id="KW-0378">Hydrolase</keyword>
<dbReference type="GO" id="GO:0005737">
    <property type="term" value="C:cytoplasm"/>
    <property type="evidence" value="ECO:0007669"/>
    <property type="project" value="UniProtKB-SubCell"/>
</dbReference>
<feature type="binding site" evidence="11">
    <location>
        <position position="70"/>
    </location>
    <ligand>
        <name>substrate</name>
    </ligand>
</feature>
<dbReference type="Pfam" id="PF00933">
    <property type="entry name" value="Glyco_hydro_3"/>
    <property type="match status" value="1"/>
</dbReference>
<dbReference type="PANTHER" id="PTHR30480">
    <property type="entry name" value="BETA-HEXOSAMINIDASE-RELATED"/>
    <property type="match status" value="1"/>
</dbReference>
<evidence type="ECO:0000256" key="8">
    <source>
        <dbReference type="ARBA" id="ARBA00023306"/>
    </source>
</evidence>
<keyword evidence="5 11" id="KW-0133">Cell shape</keyword>
<protein>
    <recommendedName>
        <fullName evidence="11">Beta-hexosaminidase</fullName>
        <ecNumber evidence="11">3.2.1.52</ecNumber>
    </recommendedName>
    <alternativeName>
        <fullName evidence="11">Beta-N-acetylhexosaminidase</fullName>
    </alternativeName>
    <alternativeName>
        <fullName evidence="11">N-acetyl-beta-glucosaminidase</fullName>
    </alternativeName>
</protein>
<dbReference type="GO" id="GO:0009252">
    <property type="term" value="P:peptidoglycan biosynthetic process"/>
    <property type="evidence" value="ECO:0007669"/>
    <property type="project" value="UniProtKB-KW"/>
</dbReference>
<evidence type="ECO:0000256" key="4">
    <source>
        <dbReference type="ARBA" id="ARBA00022801"/>
    </source>
</evidence>
<dbReference type="GO" id="GO:0004563">
    <property type="term" value="F:beta-N-acetylhexosaminidase activity"/>
    <property type="evidence" value="ECO:0007669"/>
    <property type="project" value="UniProtKB-UniRule"/>
</dbReference>
<keyword evidence="6 11" id="KW-0573">Peptidoglycan synthesis</keyword>
<dbReference type="HAMAP" id="MF_00364">
    <property type="entry name" value="NagZ"/>
    <property type="match status" value="1"/>
</dbReference>
<keyword evidence="9 11" id="KW-0961">Cell wall biogenesis/degradation</keyword>
<dbReference type="SUPFAM" id="SSF51445">
    <property type="entry name" value="(Trans)glycosidases"/>
    <property type="match status" value="1"/>
</dbReference>
<comment type="catalytic activity">
    <reaction evidence="1 11">
        <text>Hydrolysis of terminal non-reducing N-acetyl-D-hexosamine residues in N-acetyl-beta-D-hexosaminides.</text>
        <dbReference type="EC" id="3.2.1.52"/>
    </reaction>
</comment>
<name>A0AAD1NN01_9GAMM</name>
<comment type="function">
    <text evidence="11">Plays a role in peptidoglycan recycling by cleaving the terminal beta-1,4-linked N-acetylglucosamine (GlcNAc) from peptide-linked peptidoglycan fragments, giving rise to free GlcNAc, anhydro-N-acetylmuramic acid and anhydro-N-acetylmuramic acid-linked peptides.</text>
</comment>
<feature type="binding site" evidence="11">
    <location>
        <begin position="173"/>
        <end position="174"/>
    </location>
    <ligand>
        <name>substrate</name>
    </ligand>
</feature>
<dbReference type="FunFam" id="3.20.20.300:FF:000001">
    <property type="entry name" value="Beta-hexosaminidase"/>
    <property type="match status" value="1"/>
</dbReference>
<evidence type="ECO:0000256" key="1">
    <source>
        <dbReference type="ARBA" id="ARBA00001231"/>
    </source>
</evidence>
<dbReference type="GO" id="GO:0071555">
    <property type="term" value="P:cell wall organization"/>
    <property type="evidence" value="ECO:0007669"/>
    <property type="project" value="UniProtKB-KW"/>
</dbReference>
<dbReference type="GO" id="GO:0008360">
    <property type="term" value="P:regulation of cell shape"/>
    <property type="evidence" value="ECO:0007669"/>
    <property type="project" value="UniProtKB-KW"/>
</dbReference>
<dbReference type="GO" id="GO:0009254">
    <property type="term" value="P:peptidoglycan turnover"/>
    <property type="evidence" value="ECO:0007669"/>
    <property type="project" value="UniProtKB-UniRule"/>
</dbReference>
<feature type="active site" description="Nucleophile" evidence="11">
    <location>
        <position position="258"/>
    </location>
</feature>
<evidence type="ECO:0000256" key="9">
    <source>
        <dbReference type="ARBA" id="ARBA00023316"/>
    </source>
</evidence>
<comment type="pathway">
    <text evidence="10 11">Cell wall biogenesis; peptidoglycan recycling.</text>
</comment>
<evidence type="ECO:0000256" key="3">
    <source>
        <dbReference type="ARBA" id="ARBA00022618"/>
    </source>
</evidence>
<sequence length="347" mass="37685">MRGTLLEMFMSHLMLDLASVELTPEEASVLQHPAVGGLILFSRNYQDREQLIALIRAVRSVRPELLIAVDHEGGRVQRFRKGFTEIPAMGDILPAAAGSLELATTWAKELGFLMAVELLACDIDLSFAPVLDLNGISQVIGTRSFGSRPEQVTALAAAFIEGMTEAGMAAVGKHFPGHGSVEADSHIAQPVDPRSYQEIAECDMQPFSQLIAKEMLQGIMPAHVIYPEVDPNPAGFSSFWLKQELRGKLAFNGVIFSDDLGMKGAAVAGDYQARARAALDAGCNMVLVCNDPEGARSLLGDFPWPESNPFPAATLRADPVKVMRALQDEVRWDRARELAARISSTKN</sequence>
<evidence type="ECO:0000259" key="12">
    <source>
        <dbReference type="Pfam" id="PF00933"/>
    </source>
</evidence>
<feature type="domain" description="Glycoside hydrolase family 3 N-terminal" evidence="12">
    <location>
        <begin position="17"/>
        <end position="292"/>
    </location>
</feature>
<dbReference type="Gene3D" id="3.20.20.300">
    <property type="entry name" value="Glycoside hydrolase, family 3, N-terminal domain"/>
    <property type="match status" value="1"/>
</dbReference>
<evidence type="ECO:0000256" key="10">
    <source>
        <dbReference type="ARBA" id="ARBA00037880"/>
    </source>
</evidence>
<evidence type="ECO:0000313" key="14">
    <source>
        <dbReference type="Proteomes" id="UP000825078"/>
    </source>
</evidence>
<accession>A0AAD1NN01</accession>
<proteinExistence type="inferred from homology"/>
<dbReference type="EC" id="3.2.1.52" evidence="11"/>
<keyword evidence="2 11" id="KW-0963">Cytoplasm</keyword>
<comment type="subcellular location">
    <subcellularLocation>
        <location evidence="11">Cytoplasm</location>
    </subcellularLocation>
</comment>
<feature type="binding site" evidence="11">
    <location>
        <position position="143"/>
    </location>
    <ligand>
        <name>substrate</name>
    </ligand>
</feature>
<dbReference type="InterPro" id="IPR001764">
    <property type="entry name" value="Glyco_hydro_3_N"/>
</dbReference>
<dbReference type="GO" id="GO:0051301">
    <property type="term" value="P:cell division"/>
    <property type="evidence" value="ECO:0007669"/>
    <property type="project" value="UniProtKB-KW"/>
</dbReference>
<evidence type="ECO:0000313" key="13">
    <source>
        <dbReference type="EMBL" id="BCV45693.1"/>
    </source>
</evidence>
<gene>
    <name evidence="11 13" type="primary">nagZ</name>
    <name evidence="13" type="ORF">TUM17379_27110</name>
</gene>
<dbReference type="GO" id="GO:0005975">
    <property type="term" value="P:carbohydrate metabolic process"/>
    <property type="evidence" value="ECO:0007669"/>
    <property type="project" value="InterPro"/>
</dbReference>
<keyword evidence="3 11" id="KW-0132">Cell division</keyword>
<evidence type="ECO:0000256" key="5">
    <source>
        <dbReference type="ARBA" id="ARBA00022960"/>
    </source>
</evidence>
<dbReference type="PANTHER" id="PTHR30480:SF13">
    <property type="entry name" value="BETA-HEXOSAMINIDASE"/>
    <property type="match status" value="1"/>
</dbReference>
<dbReference type="EMBL" id="AP024613">
    <property type="protein sequence ID" value="BCV45693.1"/>
    <property type="molecule type" value="Genomic_DNA"/>
</dbReference>
<keyword evidence="8 11" id="KW-0131">Cell cycle</keyword>
<evidence type="ECO:0000256" key="6">
    <source>
        <dbReference type="ARBA" id="ARBA00022984"/>
    </source>
</evidence>
<dbReference type="InterPro" id="IPR036962">
    <property type="entry name" value="Glyco_hydro_3_N_sf"/>
</dbReference>
<feature type="binding site" evidence="11">
    <location>
        <position position="78"/>
    </location>
    <ligand>
        <name>substrate</name>
    </ligand>
</feature>
<feature type="site" description="Important for catalytic activity" evidence="11">
    <location>
        <position position="184"/>
    </location>
</feature>
<dbReference type="InterPro" id="IPR050226">
    <property type="entry name" value="NagZ_Beta-hexosaminidase"/>
</dbReference>
<evidence type="ECO:0000256" key="7">
    <source>
        <dbReference type="ARBA" id="ARBA00023295"/>
    </source>
</evidence>
<dbReference type="NCBIfam" id="NF003740">
    <property type="entry name" value="PRK05337.1"/>
    <property type="match status" value="1"/>
</dbReference>
<reference evidence="13" key="1">
    <citation type="submission" date="2021-05" db="EMBL/GenBank/DDBJ databases">
        <title>Molecular characterization for Shewanella algae harboring chromosomal blaOXA-55-like strains isolated from clinical and environment sample.</title>
        <authorList>
            <person name="Ohama Y."/>
            <person name="Aoki K."/>
            <person name="Harada S."/>
            <person name="Moriya K."/>
            <person name="Ishii Y."/>
            <person name="Tateda K."/>
        </authorList>
    </citation>
    <scope>NUCLEOTIDE SEQUENCE</scope>
    <source>
        <strain evidence="13">TUM17379</strain>
    </source>
</reference>
<comment type="similarity">
    <text evidence="11">Belongs to the glycosyl hydrolase 3 family. NagZ subfamily.</text>
</comment>
<evidence type="ECO:0000256" key="11">
    <source>
        <dbReference type="HAMAP-Rule" id="MF_00364"/>
    </source>
</evidence>